<dbReference type="Proteomes" id="UP001332192">
    <property type="component" value="Chromosome"/>
</dbReference>
<dbReference type="Pfam" id="PF13692">
    <property type="entry name" value="Glyco_trans_1_4"/>
    <property type="match status" value="1"/>
</dbReference>
<reference evidence="2 3" key="1">
    <citation type="journal article" date="2024" name="Front. Microbiol.">
        <title>Novel thermophilic genera Geochorda gen. nov. and Carboxydochorda gen. nov. from the deep terrestrial subsurface reveal the ecophysiological diversity in the class Limnochordia.</title>
        <authorList>
            <person name="Karnachuk O.V."/>
            <person name="Lukina A.P."/>
            <person name="Avakyan M.R."/>
            <person name="Kadnikov V.V."/>
            <person name="Begmatov S."/>
            <person name="Beletsky A.V."/>
            <person name="Vlasova K.G."/>
            <person name="Novikov A.A."/>
            <person name="Shcherbakova V.A."/>
            <person name="Mardanov A.V."/>
            <person name="Ravin N.V."/>
        </authorList>
    </citation>
    <scope>NUCLEOTIDE SEQUENCE [LARGE SCALE GENOMIC DNA]</scope>
    <source>
        <strain evidence="2 3">L945</strain>
    </source>
</reference>
<accession>A0ABZ1BTR0</accession>
<dbReference type="SUPFAM" id="SSF53756">
    <property type="entry name" value="UDP-Glycosyltransferase/glycogen phosphorylase"/>
    <property type="match status" value="1"/>
</dbReference>
<sequence length="404" mass="43152">MPLVVDLTHFLHARSGGVRTYLRYKGRHLEAAGWRHAIIAPGSRDGIRRLERSLLVTLWSPVVPGAAPYRVLVRTRAVLALLRRLRPSVIELGSPYLLPSVATAAGHQLGAPVVGFYHAHVPQAHLEPLIGMLGLARGGTVDRAASEAAWHYLRRVYRPLDRLAAPSAAMATELSRHGAVPPAGCTVIPLGVDTEDFHPRHRSAEWRAAHLVAGAPANGAGRVVVLYVGRLSPEKGAARLVELAAELERAQPGRFVVWIVGDGPLRAQLQRAAPPNVGFLGHLEGPALRTAYASADLFVTASESETFGLAPLEAQASGLPVVAPASGALPEVVDPRSGRLVPSAAPAALAAAVTALARQPSELAARGRSARAFVEGRFSWERTFRRLMALYADVLAARRRPALR</sequence>
<evidence type="ECO:0000313" key="3">
    <source>
        <dbReference type="Proteomes" id="UP001332192"/>
    </source>
</evidence>
<name>A0ABZ1BTR0_9FIRM</name>
<dbReference type="PANTHER" id="PTHR45947:SF3">
    <property type="entry name" value="SULFOQUINOVOSYL TRANSFERASE SQD2"/>
    <property type="match status" value="1"/>
</dbReference>
<keyword evidence="2" id="KW-0328">Glycosyltransferase</keyword>
<keyword evidence="2" id="KW-0808">Transferase</keyword>
<gene>
    <name evidence="2" type="ORF">U7230_08695</name>
</gene>
<dbReference type="PANTHER" id="PTHR45947">
    <property type="entry name" value="SULFOQUINOVOSYL TRANSFERASE SQD2"/>
    <property type="match status" value="1"/>
</dbReference>
<dbReference type="Pfam" id="PF13439">
    <property type="entry name" value="Glyco_transf_4"/>
    <property type="match status" value="1"/>
</dbReference>
<dbReference type="EMBL" id="CP141615">
    <property type="protein sequence ID" value="WRP16181.1"/>
    <property type="molecule type" value="Genomic_DNA"/>
</dbReference>
<organism evidence="2 3">
    <name type="scientific">Carboxydichorda subterranea</name>
    <dbReference type="NCBI Taxonomy" id="3109565"/>
    <lineage>
        <taxon>Bacteria</taxon>
        <taxon>Bacillati</taxon>
        <taxon>Bacillota</taxon>
        <taxon>Limnochordia</taxon>
        <taxon>Limnochordales</taxon>
        <taxon>Geochordaceae</taxon>
        <taxon>Carboxydichorda</taxon>
    </lineage>
</organism>
<protein>
    <submittedName>
        <fullName evidence="2">Glycosyltransferase</fullName>
        <ecNumber evidence="2">2.4.-.-</ecNumber>
    </submittedName>
</protein>
<dbReference type="EC" id="2.4.-.-" evidence="2"/>
<dbReference type="GO" id="GO:0016757">
    <property type="term" value="F:glycosyltransferase activity"/>
    <property type="evidence" value="ECO:0007669"/>
    <property type="project" value="UniProtKB-KW"/>
</dbReference>
<evidence type="ECO:0000313" key="2">
    <source>
        <dbReference type="EMBL" id="WRP16181.1"/>
    </source>
</evidence>
<keyword evidence="3" id="KW-1185">Reference proteome</keyword>
<feature type="domain" description="Glycosyltransferase subfamily 4-like N-terminal" evidence="1">
    <location>
        <begin position="16"/>
        <end position="195"/>
    </location>
</feature>
<dbReference type="InterPro" id="IPR050194">
    <property type="entry name" value="Glycosyltransferase_grp1"/>
</dbReference>
<proteinExistence type="predicted"/>
<evidence type="ECO:0000259" key="1">
    <source>
        <dbReference type="Pfam" id="PF13439"/>
    </source>
</evidence>
<dbReference type="RefSeq" id="WP_324715453.1">
    <property type="nucleotide sequence ID" value="NZ_CP141615.1"/>
</dbReference>
<dbReference type="Gene3D" id="3.40.50.2000">
    <property type="entry name" value="Glycogen Phosphorylase B"/>
    <property type="match status" value="2"/>
</dbReference>
<dbReference type="InterPro" id="IPR028098">
    <property type="entry name" value="Glyco_trans_4-like_N"/>
</dbReference>